<dbReference type="PANTHER" id="PTHR30252:SF3">
    <property type="entry name" value="PYRUVATE_PROTON SYMPORTER BTST"/>
    <property type="match status" value="1"/>
</dbReference>
<comment type="subcellular location">
    <subcellularLocation>
        <location evidence="1">Cell membrane</location>
        <topology evidence="1">Multi-pass membrane protein</topology>
    </subcellularLocation>
</comment>
<protein>
    <submittedName>
        <fullName evidence="10">Carbon starvation protein A</fullName>
    </submittedName>
</protein>
<dbReference type="InterPro" id="IPR003706">
    <property type="entry name" value="CstA_N"/>
</dbReference>
<feature type="transmembrane region" description="Helical" evidence="8">
    <location>
        <begin position="464"/>
        <end position="485"/>
    </location>
</feature>
<feature type="transmembrane region" description="Helical" evidence="8">
    <location>
        <begin position="642"/>
        <end position="663"/>
    </location>
</feature>
<dbReference type="PANTHER" id="PTHR30252">
    <property type="entry name" value="INNER MEMBRANE PEPTIDE TRANSPORTER"/>
    <property type="match status" value="1"/>
</dbReference>
<reference evidence="10 11" key="1">
    <citation type="submission" date="2022-11" db="EMBL/GenBank/DDBJ databases">
        <title>Nonomuraea corallina sp. nov., a new species of the genus Nonomuraea isolated from sea side sediment in Thai sea.</title>
        <authorList>
            <person name="Ngamcharungchit C."/>
            <person name="Matsumoto A."/>
            <person name="Suriyachadkun C."/>
            <person name="Panbangred W."/>
            <person name="Inahashi Y."/>
            <person name="Intra B."/>
        </authorList>
    </citation>
    <scope>NUCLEOTIDE SEQUENCE [LARGE SCALE GENOMIC DNA]</scope>
    <source>
        <strain evidence="10 11">DSM 43553</strain>
    </source>
</reference>
<feature type="transmembrane region" description="Helical" evidence="8">
    <location>
        <begin position="117"/>
        <end position="139"/>
    </location>
</feature>
<evidence type="ECO:0000256" key="1">
    <source>
        <dbReference type="ARBA" id="ARBA00004651"/>
    </source>
</evidence>
<feature type="transmembrane region" description="Helical" evidence="8">
    <location>
        <begin position="324"/>
        <end position="344"/>
    </location>
</feature>
<feature type="transmembrane region" description="Helical" evidence="8">
    <location>
        <begin position="190"/>
        <end position="210"/>
    </location>
</feature>
<evidence type="ECO:0000259" key="9">
    <source>
        <dbReference type="Pfam" id="PF02554"/>
    </source>
</evidence>
<feature type="domain" description="CstA N-terminal" evidence="9">
    <location>
        <begin position="32"/>
        <end position="590"/>
    </location>
</feature>
<accession>A0ABT4SSD0</accession>
<keyword evidence="11" id="KW-1185">Reference proteome</keyword>
<dbReference type="Pfam" id="PF02554">
    <property type="entry name" value="CstA"/>
    <property type="match status" value="1"/>
</dbReference>
<comment type="caution">
    <text evidence="10">The sequence shown here is derived from an EMBL/GenBank/DDBJ whole genome shotgun (WGS) entry which is preliminary data.</text>
</comment>
<dbReference type="EMBL" id="JAPNUD010000006">
    <property type="protein sequence ID" value="MDA0639761.1"/>
    <property type="molecule type" value="Genomic_DNA"/>
</dbReference>
<gene>
    <name evidence="10" type="ORF">OUY24_03920</name>
</gene>
<sequence>MKVRSIIIWTAVALIGAAGWGVLALSRGENVNAVWLLAAALGSYAIAYRFYARFIQRKVLRTDDRRATPAERLDNGIDYQPTDRRILFGHHFAAIAGAGPLVGPVLAAQMGYLPGTIWIVAGVIFAGAVQDMVILFFSMRRNGRSLGQMARDEIGPVGGVAALIAVFAIMIILLAVLALVVVNALAQSPWGVFSIAMTIPIALFMGFYLRVLRPGKVVEVSVIGVALLILAIVAGGWVQDSSWAGVFTLSPSALALWLIAYGFIAAVLPVWMLLAPRDYLSTFMKIGTIALMAVGILVTMPAMQNTAFTEFAFNGKGPVFAGSLFPFVFIIIACGALSGFHALISSGTTPKMIQKESQVRMIGYGSMLMESFVAVMAIAAASILSPGLYFAMNSPAGVLGATVQTASEAVTNMGFVITPQELQAAAAAVQEETLIARTGGAPTLAVGISEIFSGFLGGAALKAFWYHFAIMFEALFILTTVDAGTRVGRFMLQDTLGNVWKPMRKVSWWPGLLATSAIVVGAWGYFLYQGVNDPLGGINQLFPLFGIANQLLAAVALTVATTLLIKSGRLKWAWVTGVPLAWDVAVTLTASYQKVFSPDPGLGFFAQRDRYQTALDQGEVLAPAKSIGDMERVVFNSTVDGVLAALFAILIIIVIVDAARVWIVAIRSRAPLPDTEAPYEESKIVAPAGLIATREERELMAGAAGPPKGD</sequence>
<dbReference type="InterPro" id="IPR051605">
    <property type="entry name" value="CstA"/>
</dbReference>
<evidence type="ECO:0000313" key="11">
    <source>
        <dbReference type="Proteomes" id="UP001212498"/>
    </source>
</evidence>
<feature type="transmembrane region" description="Helical" evidence="8">
    <location>
        <begin position="506"/>
        <end position="528"/>
    </location>
</feature>
<feature type="transmembrane region" description="Helical" evidence="8">
    <location>
        <begin position="160"/>
        <end position="184"/>
    </location>
</feature>
<evidence type="ECO:0000256" key="8">
    <source>
        <dbReference type="SAM" id="Phobius"/>
    </source>
</evidence>
<dbReference type="RefSeq" id="WP_148036631.1">
    <property type="nucleotide sequence ID" value="NZ_BAABFD010000022.1"/>
</dbReference>
<feature type="transmembrane region" description="Helical" evidence="8">
    <location>
        <begin position="364"/>
        <end position="384"/>
    </location>
</feature>
<keyword evidence="4" id="KW-1003">Cell membrane</keyword>
<keyword evidence="7 8" id="KW-0472">Membrane</keyword>
<keyword evidence="5 8" id="KW-0812">Transmembrane</keyword>
<feature type="transmembrane region" description="Helical" evidence="8">
    <location>
        <begin position="286"/>
        <end position="304"/>
    </location>
</feature>
<evidence type="ECO:0000256" key="2">
    <source>
        <dbReference type="ARBA" id="ARBA00007755"/>
    </source>
</evidence>
<comment type="similarity">
    <text evidence="2">Belongs to the peptide transporter carbon starvation (CstA) (TC 2.A.114) family.</text>
</comment>
<dbReference type="Proteomes" id="UP001212498">
    <property type="component" value="Unassembled WGS sequence"/>
</dbReference>
<evidence type="ECO:0000313" key="10">
    <source>
        <dbReference type="EMBL" id="MDA0639761.1"/>
    </source>
</evidence>
<keyword evidence="3" id="KW-0813">Transport</keyword>
<feature type="transmembrane region" description="Helical" evidence="8">
    <location>
        <begin position="217"/>
        <end position="238"/>
    </location>
</feature>
<feature type="transmembrane region" description="Helical" evidence="8">
    <location>
        <begin position="92"/>
        <end position="111"/>
    </location>
</feature>
<keyword evidence="6 8" id="KW-1133">Transmembrane helix</keyword>
<proteinExistence type="inferred from homology"/>
<feature type="transmembrane region" description="Helical" evidence="8">
    <location>
        <begin position="34"/>
        <end position="51"/>
    </location>
</feature>
<feature type="transmembrane region" description="Helical" evidence="8">
    <location>
        <begin position="572"/>
        <end position="592"/>
    </location>
</feature>
<feature type="transmembrane region" description="Helical" evidence="8">
    <location>
        <begin position="254"/>
        <end position="274"/>
    </location>
</feature>
<name>A0ABT4SSD0_9ACTN</name>
<evidence type="ECO:0000256" key="5">
    <source>
        <dbReference type="ARBA" id="ARBA00022692"/>
    </source>
</evidence>
<evidence type="ECO:0000256" key="7">
    <source>
        <dbReference type="ARBA" id="ARBA00023136"/>
    </source>
</evidence>
<evidence type="ECO:0000256" key="3">
    <source>
        <dbReference type="ARBA" id="ARBA00022448"/>
    </source>
</evidence>
<organism evidence="10 11">
    <name type="scientific">Nonomuraea ferruginea</name>
    <dbReference type="NCBI Taxonomy" id="46174"/>
    <lineage>
        <taxon>Bacteria</taxon>
        <taxon>Bacillati</taxon>
        <taxon>Actinomycetota</taxon>
        <taxon>Actinomycetes</taxon>
        <taxon>Streptosporangiales</taxon>
        <taxon>Streptosporangiaceae</taxon>
        <taxon>Nonomuraea</taxon>
    </lineage>
</organism>
<feature type="transmembrane region" description="Helical" evidence="8">
    <location>
        <begin position="540"/>
        <end position="565"/>
    </location>
</feature>
<evidence type="ECO:0000256" key="4">
    <source>
        <dbReference type="ARBA" id="ARBA00022475"/>
    </source>
</evidence>
<evidence type="ECO:0000256" key="6">
    <source>
        <dbReference type="ARBA" id="ARBA00022989"/>
    </source>
</evidence>